<feature type="binding site" evidence="12">
    <location>
        <position position="117"/>
    </location>
    <ligand>
        <name>Mg(2+)</name>
        <dbReference type="ChEBI" id="CHEBI:18420"/>
        <label>1</label>
    </ligand>
</feature>
<feature type="binding site" evidence="12">
    <location>
        <position position="118"/>
    </location>
    <ligand>
        <name>Mg(2+)</name>
        <dbReference type="ChEBI" id="CHEBI:18420"/>
        <label>2</label>
    </ligand>
</feature>
<feature type="domain" description="Fructose-1-6-bisphosphatase class I N-terminal" evidence="14">
    <location>
        <begin position="7"/>
        <end position="197"/>
    </location>
</feature>
<feature type="binding site" evidence="12">
    <location>
        <position position="244"/>
    </location>
    <ligand>
        <name>substrate</name>
    </ligand>
</feature>
<dbReference type="InterPro" id="IPR033391">
    <property type="entry name" value="FBPase_N"/>
</dbReference>
<evidence type="ECO:0000256" key="11">
    <source>
        <dbReference type="ARBA" id="ARBA00081210"/>
    </source>
</evidence>
<dbReference type="NCBIfam" id="NF006779">
    <property type="entry name" value="PRK09293.1-3"/>
    <property type="match status" value="1"/>
</dbReference>
<dbReference type="GO" id="GO:0042132">
    <property type="term" value="F:fructose 1,6-bisphosphate 1-phosphatase activity"/>
    <property type="evidence" value="ECO:0007669"/>
    <property type="project" value="UniProtKB-UniRule"/>
</dbReference>
<dbReference type="InterPro" id="IPR044015">
    <property type="entry name" value="FBPase_C_dom"/>
</dbReference>
<evidence type="ECO:0000256" key="2">
    <source>
        <dbReference type="ARBA" id="ARBA00010941"/>
    </source>
</evidence>
<feature type="binding site" evidence="12">
    <location>
        <position position="93"/>
    </location>
    <ligand>
        <name>Mg(2+)</name>
        <dbReference type="ChEBI" id="CHEBI:18420"/>
        <label>1</label>
    </ligand>
</feature>
<evidence type="ECO:0000256" key="5">
    <source>
        <dbReference type="ARBA" id="ARBA00022723"/>
    </source>
</evidence>
<dbReference type="Pfam" id="PF00316">
    <property type="entry name" value="FBPase"/>
    <property type="match status" value="1"/>
</dbReference>
<reference evidence="16 17" key="1">
    <citation type="journal article" date="2013" name="J. Bacteriol.">
        <title>Roles of HynAB and Ech, the only two hydrogenases found in the model sulfate reducer Desulfovibrio gigas.</title>
        <authorList>
            <person name="Morais-Silva F.O."/>
            <person name="Santos C.I."/>
            <person name="Rodrigues R."/>
            <person name="Pereira I.A."/>
            <person name="Rodrigues-Pousada C."/>
        </authorList>
    </citation>
    <scope>NUCLEOTIDE SEQUENCE [LARGE SCALE GENOMIC DNA]</scope>
    <source>
        <strain evidence="17">ATCC 19364 / DSM 1382 / NCIMB 9332 / VKM B-1759</strain>
    </source>
</reference>
<comment type="subunit">
    <text evidence="12">Homotetramer.</text>
</comment>
<evidence type="ECO:0000313" key="17">
    <source>
        <dbReference type="Proteomes" id="UP000016587"/>
    </source>
</evidence>
<comment type="pathway">
    <text evidence="9">Carbohydrate biosynthesis.</text>
</comment>
<evidence type="ECO:0000256" key="8">
    <source>
        <dbReference type="ARBA" id="ARBA00023277"/>
    </source>
</evidence>
<evidence type="ECO:0000313" key="16">
    <source>
        <dbReference type="EMBL" id="AGW14260.1"/>
    </source>
</evidence>
<dbReference type="FunFam" id="3.40.190.80:FF:000001">
    <property type="entry name" value="Fructose-1,6-bisphosphatase class 1"/>
    <property type="match status" value="1"/>
</dbReference>
<dbReference type="AlphaFoldDB" id="T2GCF6"/>
<evidence type="ECO:0000256" key="1">
    <source>
        <dbReference type="ARBA" id="ARBA00001273"/>
    </source>
</evidence>
<dbReference type="EMBL" id="CP006585">
    <property type="protein sequence ID" value="AGW14260.1"/>
    <property type="molecule type" value="Genomic_DNA"/>
</dbReference>
<evidence type="ECO:0000256" key="10">
    <source>
        <dbReference type="ARBA" id="ARBA00072069"/>
    </source>
</evidence>
<accession>T2GCF6</accession>
<sequence>MAYSQVTVTEHLLYHQQQSPQATGRFTNLFNDLILAAKIISREVNKAGLVDVLGFTGDVNVQGERVKKLDEYANDIIIHRMERAGVLCAMASEENAEMIVVPDKFKRGEYILIFDPLDGSSNIDVNVNIGTIFSILRRKSPAMQDVTLGDMLQAGVEQVGAGYFLYGTSTMLVYTTGQGVYGFTLDPSVGEFLLSHPDIRIPEQGKIYSVNESYWNYWDEPTREVVSWFKGVDNPRGKPHSLRYIGSLVADFHRTLLYGGIFMYPMDYRDPKRPRGKLRLLCEASPMAMLAEQAGGLATDGTKRIMEIEPHELHQRVPLFVGSEYDVRKVSEIYRKHAQKDGADDLRSI</sequence>
<dbReference type="NCBIfam" id="NF006778">
    <property type="entry name" value="PRK09293.1-1"/>
    <property type="match status" value="1"/>
</dbReference>
<keyword evidence="7 12" id="KW-0460">Magnesium</keyword>
<feature type="binding site" evidence="12">
    <location>
        <position position="115"/>
    </location>
    <ligand>
        <name>Mg(2+)</name>
        <dbReference type="ChEBI" id="CHEBI:18420"/>
        <label>1</label>
    </ligand>
</feature>
<evidence type="ECO:0000256" key="12">
    <source>
        <dbReference type="HAMAP-Rule" id="MF_01855"/>
    </source>
</evidence>
<evidence type="ECO:0000259" key="15">
    <source>
        <dbReference type="Pfam" id="PF18913"/>
    </source>
</evidence>
<gene>
    <name evidence="12 16" type="primary">fbp</name>
    <name evidence="16" type="ORF">DGI_2524</name>
</gene>
<dbReference type="PATRIC" id="fig|1121448.10.peg.2475"/>
<dbReference type="PANTHER" id="PTHR11556">
    <property type="entry name" value="FRUCTOSE-1,6-BISPHOSPHATASE-RELATED"/>
    <property type="match status" value="1"/>
</dbReference>
<feature type="binding site" evidence="12">
    <location>
        <position position="283"/>
    </location>
    <ligand>
        <name>Mg(2+)</name>
        <dbReference type="ChEBI" id="CHEBI:18420"/>
        <label>2</label>
    </ligand>
</feature>
<dbReference type="EC" id="3.1.3.11" evidence="3 12"/>
<dbReference type="eggNOG" id="COG0158">
    <property type="taxonomic scope" value="Bacteria"/>
</dbReference>
<dbReference type="PANTHER" id="PTHR11556:SF35">
    <property type="entry name" value="SEDOHEPTULOSE-1,7-BISPHOSPHATASE, CHLOROPLASTIC"/>
    <property type="match status" value="1"/>
</dbReference>
<feature type="binding site" evidence="12">
    <location>
        <begin position="118"/>
        <end position="121"/>
    </location>
    <ligand>
        <name>substrate</name>
    </ligand>
</feature>
<dbReference type="GO" id="GO:0030388">
    <property type="term" value="P:fructose 1,6-bisphosphate metabolic process"/>
    <property type="evidence" value="ECO:0007669"/>
    <property type="project" value="TreeGrafter"/>
</dbReference>
<dbReference type="GO" id="GO:0006002">
    <property type="term" value="P:fructose 6-phosphate metabolic process"/>
    <property type="evidence" value="ECO:0007669"/>
    <property type="project" value="TreeGrafter"/>
</dbReference>
<dbReference type="KEGG" id="dgg:DGI_2524"/>
<evidence type="ECO:0000256" key="4">
    <source>
        <dbReference type="ARBA" id="ARBA00022490"/>
    </source>
</evidence>
<feature type="binding site" evidence="12">
    <location>
        <position position="211"/>
    </location>
    <ligand>
        <name>substrate</name>
    </ligand>
</feature>
<name>T2GCF6_MEGG1</name>
<dbReference type="GO" id="GO:0000287">
    <property type="term" value="F:magnesium ion binding"/>
    <property type="evidence" value="ECO:0007669"/>
    <property type="project" value="UniProtKB-UniRule"/>
</dbReference>
<dbReference type="CDD" id="cd00354">
    <property type="entry name" value="FBPase"/>
    <property type="match status" value="1"/>
</dbReference>
<evidence type="ECO:0000256" key="3">
    <source>
        <dbReference type="ARBA" id="ARBA00013093"/>
    </source>
</evidence>
<comment type="catalytic activity">
    <reaction evidence="1 12">
        <text>beta-D-fructose 1,6-bisphosphate + H2O = beta-D-fructose 6-phosphate + phosphate</text>
        <dbReference type="Rhea" id="RHEA:11064"/>
        <dbReference type="ChEBI" id="CHEBI:15377"/>
        <dbReference type="ChEBI" id="CHEBI:32966"/>
        <dbReference type="ChEBI" id="CHEBI:43474"/>
        <dbReference type="ChEBI" id="CHEBI:57634"/>
        <dbReference type="EC" id="3.1.3.11"/>
    </reaction>
</comment>
<evidence type="ECO:0000256" key="7">
    <source>
        <dbReference type="ARBA" id="ARBA00022842"/>
    </source>
</evidence>
<feature type="binding site" evidence="12">
    <location>
        <position position="277"/>
    </location>
    <ligand>
        <name>substrate</name>
    </ligand>
</feature>
<comment type="caution">
    <text evidence="12">Lacks conserved residue(s) required for the propagation of feature annotation.</text>
</comment>
<dbReference type="Proteomes" id="UP000016587">
    <property type="component" value="Chromosome"/>
</dbReference>
<comment type="subcellular location">
    <subcellularLocation>
        <location evidence="12">Cytoplasm</location>
    </subcellularLocation>
</comment>
<dbReference type="SUPFAM" id="SSF56655">
    <property type="entry name" value="Carbohydrate phosphatase"/>
    <property type="match status" value="1"/>
</dbReference>
<comment type="similarity">
    <text evidence="2 12 13">Belongs to the FBPase class 1 family.</text>
</comment>
<keyword evidence="8 12" id="KW-0119">Carbohydrate metabolism</keyword>
<keyword evidence="4 12" id="KW-0963">Cytoplasm</keyword>
<keyword evidence="5 12" id="KW-0479">Metal-binding</keyword>
<dbReference type="Pfam" id="PF18913">
    <property type="entry name" value="FBPase_C"/>
    <property type="match status" value="1"/>
</dbReference>
<keyword evidence="6 12" id="KW-0378">Hydrolase</keyword>
<dbReference type="Gene3D" id="3.40.190.80">
    <property type="match status" value="1"/>
</dbReference>
<dbReference type="GO" id="GO:0006094">
    <property type="term" value="P:gluconeogenesis"/>
    <property type="evidence" value="ECO:0007669"/>
    <property type="project" value="UniProtKB-UniRule"/>
</dbReference>
<dbReference type="FunFam" id="3.30.540.10:FF:000002">
    <property type="entry name" value="Fructose-1,6-bisphosphatase class 1"/>
    <property type="match status" value="1"/>
</dbReference>
<dbReference type="InterPro" id="IPR028343">
    <property type="entry name" value="FBPtase"/>
</dbReference>
<dbReference type="PIRSF" id="PIRSF000904">
    <property type="entry name" value="FBPtase_SBPase"/>
    <property type="match status" value="1"/>
</dbReference>
<evidence type="ECO:0000256" key="9">
    <source>
        <dbReference type="ARBA" id="ARBA00024331"/>
    </source>
</evidence>
<feature type="binding site" evidence="12">
    <location>
        <position position="115"/>
    </location>
    <ligand>
        <name>Mg(2+)</name>
        <dbReference type="ChEBI" id="CHEBI:18420"/>
        <label>2</label>
    </ligand>
</feature>
<dbReference type="HAMAP" id="MF_01855">
    <property type="entry name" value="FBPase_class1"/>
    <property type="match status" value="1"/>
</dbReference>
<dbReference type="GO" id="GO:0006000">
    <property type="term" value="P:fructose metabolic process"/>
    <property type="evidence" value="ECO:0007669"/>
    <property type="project" value="TreeGrafter"/>
</dbReference>
<dbReference type="GO" id="GO:0005986">
    <property type="term" value="P:sucrose biosynthetic process"/>
    <property type="evidence" value="ECO:0007669"/>
    <property type="project" value="TreeGrafter"/>
</dbReference>
<evidence type="ECO:0000256" key="13">
    <source>
        <dbReference type="RuleBase" id="RU000508"/>
    </source>
</evidence>
<evidence type="ECO:0000259" key="14">
    <source>
        <dbReference type="Pfam" id="PF00316"/>
    </source>
</evidence>
<dbReference type="HOGENOM" id="CLU_039977_2_2_7"/>
<reference evidence="17" key="2">
    <citation type="submission" date="2013-07" db="EMBL/GenBank/DDBJ databases">
        <authorList>
            <person name="Morais-Silva F.O."/>
            <person name="Rezende A.M."/>
            <person name="Pimentel C."/>
            <person name="Resende D.M."/>
            <person name="Santos C.I."/>
            <person name="Clemente C."/>
            <person name="de Oliveira L.M."/>
            <person name="da Silva S.M."/>
            <person name="Costa D.A."/>
            <person name="Varela-Raposo A."/>
            <person name="Horacio E.C.A."/>
            <person name="Matos M."/>
            <person name="Flores O."/>
            <person name="Ruiz J.C."/>
            <person name="Rodrigues-Pousada C."/>
        </authorList>
    </citation>
    <scope>NUCLEOTIDE SEQUENCE [LARGE SCALE GENOMIC DNA]</scope>
    <source>
        <strain evidence="17">ATCC 19364 / DSM 1382 / NCIMB 9332 / VKM B-1759</strain>
    </source>
</reference>
<comment type="cofactor">
    <cofactor evidence="12">
        <name>Mg(2+)</name>
        <dbReference type="ChEBI" id="CHEBI:18420"/>
    </cofactor>
    <text evidence="12">Binds 2 magnesium ions per subunit.</text>
</comment>
<protein>
    <recommendedName>
        <fullName evidence="10 12">Fructose-1,6-bisphosphatase class 1</fullName>
        <shortName evidence="12">FBPase class 1</shortName>
        <ecNumber evidence="3 12">3.1.3.11</ecNumber>
    </recommendedName>
    <alternativeName>
        <fullName evidence="11 12">D-fructose-1,6-bisphosphate 1-phosphohydrolase class 1</fullName>
    </alternativeName>
</protein>
<dbReference type="STRING" id="1121448.DGI_2524"/>
<dbReference type="Gene3D" id="3.30.540.10">
    <property type="entry name" value="Fructose-1,6-Bisphosphatase, subunit A, domain 1"/>
    <property type="match status" value="1"/>
</dbReference>
<dbReference type="PIRSF" id="PIRSF500210">
    <property type="entry name" value="FBPtase"/>
    <property type="match status" value="1"/>
</dbReference>
<feature type="domain" description="Fructose-1-6-bisphosphatase class 1 C-terminal" evidence="15">
    <location>
        <begin position="201"/>
        <end position="334"/>
    </location>
</feature>
<keyword evidence="17" id="KW-1185">Reference proteome</keyword>
<organism evidence="16 17">
    <name type="scientific">Megalodesulfovibrio gigas (strain ATCC 19364 / DSM 1382 / NCIMB 9332 / VKM B-1759)</name>
    <name type="common">Desulfovibrio gigas</name>
    <dbReference type="NCBI Taxonomy" id="1121448"/>
    <lineage>
        <taxon>Bacteria</taxon>
        <taxon>Pseudomonadati</taxon>
        <taxon>Thermodesulfobacteriota</taxon>
        <taxon>Desulfovibrionia</taxon>
        <taxon>Desulfovibrionales</taxon>
        <taxon>Desulfovibrionaceae</taxon>
        <taxon>Megalodesulfovibrio</taxon>
    </lineage>
</organism>
<dbReference type="OrthoDB" id="9806756at2"/>
<proteinExistence type="inferred from homology"/>
<evidence type="ECO:0000256" key="6">
    <source>
        <dbReference type="ARBA" id="ARBA00022801"/>
    </source>
</evidence>
<dbReference type="PRINTS" id="PR00115">
    <property type="entry name" value="F16BPHPHTASE"/>
</dbReference>
<dbReference type="InterPro" id="IPR000146">
    <property type="entry name" value="FBPase_class-1"/>
</dbReference>
<dbReference type="GO" id="GO:0005829">
    <property type="term" value="C:cytosol"/>
    <property type="evidence" value="ECO:0007669"/>
    <property type="project" value="TreeGrafter"/>
</dbReference>
<dbReference type="RefSeq" id="WP_021761260.1">
    <property type="nucleotide sequence ID" value="NC_022444.1"/>
</dbReference>